<accession>A0A4U8USU2</accession>
<gene>
    <name evidence="1" type="ORF">L596_003538</name>
</gene>
<dbReference type="Proteomes" id="UP000298663">
    <property type="component" value="Unassembled WGS sequence"/>
</dbReference>
<dbReference type="AlphaFoldDB" id="A0A4U8USU2"/>
<evidence type="ECO:0000313" key="2">
    <source>
        <dbReference type="Proteomes" id="UP000298663"/>
    </source>
</evidence>
<evidence type="ECO:0000313" key="1">
    <source>
        <dbReference type="EMBL" id="TMS36352.1"/>
    </source>
</evidence>
<reference evidence="1 2" key="2">
    <citation type="journal article" date="2019" name="G3 (Bethesda)">
        <title>Hybrid Assembly of the Genome of the Entomopathogenic Nematode Steinernema carpocapsae Identifies the X-Chromosome.</title>
        <authorList>
            <person name="Serra L."/>
            <person name="Macchietto M."/>
            <person name="Macias-Munoz A."/>
            <person name="McGill C.J."/>
            <person name="Rodriguez I.M."/>
            <person name="Rodriguez B."/>
            <person name="Murad R."/>
            <person name="Mortazavi A."/>
        </authorList>
    </citation>
    <scope>NUCLEOTIDE SEQUENCE [LARGE SCALE GENOMIC DNA]</scope>
    <source>
        <strain evidence="1 2">ALL</strain>
    </source>
</reference>
<dbReference type="EMBL" id="AZBU02000001">
    <property type="protein sequence ID" value="TMS36352.1"/>
    <property type="molecule type" value="Genomic_DNA"/>
</dbReference>
<organism evidence="1 2">
    <name type="scientific">Steinernema carpocapsae</name>
    <name type="common">Entomopathogenic nematode</name>
    <dbReference type="NCBI Taxonomy" id="34508"/>
    <lineage>
        <taxon>Eukaryota</taxon>
        <taxon>Metazoa</taxon>
        <taxon>Ecdysozoa</taxon>
        <taxon>Nematoda</taxon>
        <taxon>Chromadorea</taxon>
        <taxon>Rhabditida</taxon>
        <taxon>Tylenchina</taxon>
        <taxon>Panagrolaimomorpha</taxon>
        <taxon>Strongyloidoidea</taxon>
        <taxon>Steinernematidae</taxon>
        <taxon>Steinernema</taxon>
    </lineage>
</organism>
<reference evidence="1 2" key="1">
    <citation type="journal article" date="2015" name="Genome Biol.">
        <title>Comparative genomics of Steinernema reveals deeply conserved gene regulatory networks.</title>
        <authorList>
            <person name="Dillman A.R."/>
            <person name="Macchietto M."/>
            <person name="Porter C.F."/>
            <person name="Rogers A."/>
            <person name="Williams B."/>
            <person name="Antoshechkin I."/>
            <person name="Lee M.M."/>
            <person name="Goodwin Z."/>
            <person name="Lu X."/>
            <person name="Lewis E.E."/>
            <person name="Goodrich-Blair H."/>
            <person name="Stock S.P."/>
            <person name="Adams B.J."/>
            <person name="Sternberg P.W."/>
            <person name="Mortazavi A."/>
        </authorList>
    </citation>
    <scope>NUCLEOTIDE SEQUENCE [LARGE SCALE GENOMIC DNA]</scope>
    <source>
        <strain evidence="1 2">ALL</strain>
    </source>
</reference>
<comment type="caution">
    <text evidence="1">The sequence shown here is derived from an EMBL/GenBank/DDBJ whole genome shotgun (WGS) entry which is preliminary data.</text>
</comment>
<keyword evidence="2" id="KW-1185">Reference proteome</keyword>
<proteinExistence type="predicted"/>
<protein>
    <submittedName>
        <fullName evidence="1">Uncharacterized protein</fullName>
    </submittedName>
</protein>
<sequence length="107" mass="12417">MASTEDSFCKKKNEDLSAKRNNIHANRATFLATTHSRKFGKLKFALKKSEEDFEIEYKSDDGLLTISSVRFRPSAIAGPKKKRSCVGRGRKLRRSLWLRRRRRNMKG</sequence>
<name>A0A4U8USU2_STECR</name>